<organism evidence="2 3">
    <name type="scientific">Plasmodium falciparum Vietnam Oak-Knoll</name>
    <name type="common">FVO</name>
    <dbReference type="NCBI Taxonomy" id="1036723"/>
    <lineage>
        <taxon>Eukaryota</taxon>
        <taxon>Sar</taxon>
        <taxon>Alveolata</taxon>
        <taxon>Apicomplexa</taxon>
        <taxon>Aconoidasida</taxon>
        <taxon>Haemosporida</taxon>
        <taxon>Plasmodiidae</taxon>
        <taxon>Plasmodium</taxon>
        <taxon>Plasmodium (Laverania)</taxon>
    </lineage>
</organism>
<evidence type="ECO:0000313" key="2">
    <source>
        <dbReference type="EMBL" id="ETW16845.1"/>
    </source>
</evidence>
<feature type="region of interest" description="Disordered" evidence="1">
    <location>
        <begin position="72"/>
        <end position="215"/>
    </location>
</feature>
<dbReference type="OrthoDB" id="372649at2759"/>
<feature type="compositionally biased region" description="Basic residues" evidence="1">
    <location>
        <begin position="135"/>
        <end position="173"/>
    </location>
</feature>
<proteinExistence type="predicted"/>
<reference evidence="2 3" key="1">
    <citation type="submission" date="2013-02" db="EMBL/GenBank/DDBJ databases">
        <title>The Genome Annotation of Plasmodium falciparum Vietnam Oak-Knoll (FVO).</title>
        <authorList>
            <consortium name="The Broad Institute Genome Sequencing Platform"/>
            <consortium name="The Broad Institute Genome Sequencing Center for Infectious Disease"/>
            <person name="Neafsey D."/>
            <person name="Hoffman S."/>
            <person name="Volkman S."/>
            <person name="Rosenthal P."/>
            <person name="Walker B."/>
            <person name="Young S.K."/>
            <person name="Zeng Q."/>
            <person name="Gargeya S."/>
            <person name="Fitzgerald M."/>
            <person name="Haas B."/>
            <person name="Abouelleil A."/>
            <person name="Allen A.W."/>
            <person name="Alvarado L."/>
            <person name="Arachchi H.M."/>
            <person name="Berlin A.M."/>
            <person name="Chapman S.B."/>
            <person name="Gainer-Dewar J."/>
            <person name="Goldberg J."/>
            <person name="Griggs A."/>
            <person name="Gujja S."/>
            <person name="Hansen M."/>
            <person name="Howarth C."/>
            <person name="Imamovic A."/>
            <person name="Ireland A."/>
            <person name="Larimer J."/>
            <person name="McCowan C."/>
            <person name="Murphy C."/>
            <person name="Pearson M."/>
            <person name="Poon T.W."/>
            <person name="Priest M."/>
            <person name="Roberts A."/>
            <person name="Saif S."/>
            <person name="Shea T."/>
            <person name="Sisk P."/>
            <person name="Sykes S."/>
            <person name="Wortman J."/>
            <person name="Nusbaum C."/>
            <person name="Birren B."/>
        </authorList>
    </citation>
    <scope>NUCLEOTIDE SEQUENCE [LARGE SCALE GENOMIC DNA]</scope>
    <source>
        <strain evidence="3">Vietnam Oak-Knoll (FVO)</strain>
    </source>
</reference>
<dbReference type="EMBL" id="KI925137">
    <property type="protein sequence ID" value="ETW16845.1"/>
    <property type="molecule type" value="Genomic_DNA"/>
</dbReference>
<feature type="compositionally biased region" description="Basic and acidic residues" evidence="1">
    <location>
        <begin position="20"/>
        <end position="33"/>
    </location>
</feature>
<feature type="compositionally biased region" description="Basic residues" evidence="1">
    <location>
        <begin position="72"/>
        <end position="81"/>
    </location>
</feature>
<sequence length="297" mass="35512">MKEYTGNRSVPTTIQNKKKSITEEINKSLHTQDSKNNQNNYEICLSDVSVSTISNSSGIDSDLYEEVIKKIKKEKKRKRKESKRDIYKEKVKYDKKESNSNDENKNDRGNEKDRKNNSDIENNSDSEYINDKEKDRKKRKHIDIDKKKRNKESHHHVNKKKDKNISTRKKRKYTSSLSSESYERRKDKKKKKEKYRNSESSYKSMVDENIPKDPFNPLLLAYEKKEKKKYRKNDEHNDLNDRWKHDRYENTSDDEDINIEKAYENSKPYFDPHEFPKILWKSKAGGVCLPQISDDKK</sequence>
<accession>A0A024V3Q8</accession>
<feature type="compositionally biased region" description="Basic and acidic residues" evidence="1">
    <location>
        <begin position="82"/>
        <end position="118"/>
    </location>
</feature>
<dbReference type="Proteomes" id="UP000030690">
    <property type="component" value="Unassembled WGS sequence"/>
</dbReference>
<reference evidence="2 3" key="2">
    <citation type="submission" date="2013-02" db="EMBL/GenBank/DDBJ databases">
        <title>The Genome Sequence of Plasmodium falciparum Vietnam Oak-Knoll (FVO).</title>
        <authorList>
            <consortium name="The Broad Institute Genome Sequencing Platform"/>
            <consortium name="The Broad Institute Genome Sequencing Center for Infectious Disease"/>
            <person name="Neafsey D."/>
            <person name="Cheeseman I."/>
            <person name="Volkman S."/>
            <person name="Adams J."/>
            <person name="Walker B."/>
            <person name="Young S.K."/>
            <person name="Zeng Q."/>
            <person name="Gargeya S."/>
            <person name="Fitzgerald M."/>
            <person name="Haas B."/>
            <person name="Abouelleil A."/>
            <person name="Alvarado L."/>
            <person name="Arachchi H.M."/>
            <person name="Berlin A.M."/>
            <person name="Chapman S.B."/>
            <person name="Dewar J."/>
            <person name="Goldberg J."/>
            <person name="Griggs A."/>
            <person name="Gujja S."/>
            <person name="Hansen M."/>
            <person name="Howarth C."/>
            <person name="Imamovic A."/>
            <person name="Larimer J."/>
            <person name="McCowan C."/>
            <person name="Murphy C."/>
            <person name="Neiman D."/>
            <person name="Pearson M."/>
            <person name="Priest M."/>
            <person name="Roberts A."/>
            <person name="Saif S."/>
            <person name="Shea T."/>
            <person name="Sisk P."/>
            <person name="Sykes S."/>
            <person name="Wortman J."/>
            <person name="Nusbaum C."/>
            <person name="Birren B."/>
        </authorList>
    </citation>
    <scope>NUCLEOTIDE SEQUENCE [LARGE SCALE GENOMIC DNA]</scope>
    <source>
        <strain evidence="3">Vietnam Oak-Knoll (FVO)</strain>
    </source>
</reference>
<dbReference type="AlphaFoldDB" id="A0A024V3Q8"/>
<protein>
    <submittedName>
        <fullName evidence="2">Uncharacterized protein</fullName>
    </submittedName>
</protein>
<feature type="region of interest" description="Disordered" evidence="1">
    <location>
        <begin position="1"/>
        <end position="39"/>
    </location>
</feature>
<evidence type="ECO:0000313" key="3">
    <source>
        <dbReference type="Proteomes" id="UP000030690"/>
    </source>
</evidence>
<feature type="compositionally biased region" description="Polar residues" evidence="1">
    <location>
        <begin position="1"/>
        <end position="15"/>
    </location>
</feature>
<evidence type="ECO:0000256" key="1">
    <source>
        <dbReference type="SAM" id="MobiDB-lite"/>
    </source>
</evidence>
<name>A0A024V3Q8_PLAFA</name>
<gene>
    <name evidence="2" type="ORF">PFFVO_04236</name>
</gene>